<organism evidence="10 11">
    <name type="scientific">candidate division WOR-3 bacterium</name>
    <dbReference type="NCBI Taxonomy" id="2052148"/>
    <lineage>
        <taxon>Bacteria</taxon>
        <taxon>Bacteria division WOR-3</taxon>
    </lineage>
</organism>
<dbReference type="SFLD" id="SFLDS00029">
    <property type="entry name" value="Radical_SAM"/>
    <property type="match status" value="1"/>
</dbReference>
<dbReference type="PROSITE" id="PS51918">
    <property type="entry name" value="RADICAL_SAM"/>
    <property type="match status" value="1"/>
</dbReference>
<evidence type="ECO:0000256" key="3">
    <source>
        <dbReference type="ARBA" id="ARBA00022679"/>
    </source>
</evidence>
<dbReference type="Pfam" id="PF04055">
    <property type="entry name" value="Radical_SAM"/>
    <property type="match status" value="1"/>
</dbReference>
<feature type="non-terminal residue" evidence="10">
    <location>
        <position position="376"/>
    </location>
</feature>
<name>A0A937XIM8_UNCW3</name>
<feature type="domain" description="B12-binding" evidence="8">
    <location>
        <begin position="7"/>
        <end position="163"/>
    </location>
</feature>
<evidence type="ECO:0000256" key="2">
    <source>
        <dbReference type="ARBA" id="ARBA00022603"/>
    </source>
</evidence>
<evidence type="ECO:0000313" key="11">
    <source>
        <dbReference type="Proteomes" id="UP000779900"/>
    </source>
</evidence>
<dbReference type="CDD" id="cd02068">
    <property type="entry name" value="radical_SAM_B12_BD"/>
    <property type="match status" value="1"/>
</dbReference>
<dbReference type="GO" id="GO:0046872">
    <property type="term" value="F:metal ion binding"/>
    <property type="evidence" value="ECO:0007669"/>
    <property type="project" value="UniProtKB-KW"/>
</dbReference>
<dbReference type="InterPro" id="IPR058240">
    <property type="entry name" value="rSAM_sf"/>
</dbReference>
<dbReference type="InterPro" id="IPR034466">
    <property type="entry name" value="Methyltransferase_Class_B"/>
</dbReference>
<sequence length="376" mass="41588">MEEVPLNVLLVVADFPRDVGTREQFLARPSAPAIGVNHLATVLRKLGHNVVVIDALFHALRTGFRTRIDTAVGTTEVLREMGDVDCIGISITSPTRSYALAIARAAREHAPHATIVAGGPHVSVLEERLLEGHRDLYDYLVVGEGDRTLPELLDVIAGKRKPAETPGIVYRSSTGSTCKTAARPVLCEHSLNDETLVPNTEYAQYQSFFDGGRVPALAMVTARGCPYGCTFCYSPRLWCTYRCQSPERVLSEIDYFRTNYGIRHLRFQDDTFTYNRTRCLAVLAGLRSRQYGIDLYAHTRFDCIDEQVIEAYASAGGRSLYFGLESGAADMRRRMGKNGGVTNERIGAVCRAVKKAGIRLGLWVMFGYPGETDDKV</sequence>
<protein>
    <submittedName>
        <fullName evidence="10">B12-binding domain-containing radical SAM protein</fullName>
    </submittedName>
</protein>
<dbReference type="Gene3D" id="3.80.30.20">
    <property type="entry name" value="tm_1862 like domain"/>
    <property type="match status" value="1"/>
</dbReference>
<comment type="cofactor">
    <cofactor evidence="1">
        <name>[4Fe-4S] cluster</name>
        <dbReference type="ChEBI" id="CHEBI:49883"/>
    </cofactor>
</comment>
<dbReference type="SUPFAM" id="SSF52242">
    <property type="entry name" value="Cobalamin (vitamin B12)-binding domain"/>
    <property type="match status" value="1"/>
</dbReference>
<keyword evidence="4" id="KW-0949">S-adenosyl-L-methionine</keyword>
<dbReference type="InterPro" id="IPR023404">
    <property type="entry name" value="rSAM_horseshoe"/>
</dbReference>
<dbReference type="SFLD" id="SFLDG01123">
    <property type="entry name" value="methyltransferase_(Class_B)"/>
    <property type="match status" value="1"/>
</dbReference>
<dbReference type="Proteomes" id="UP000779900">
    <property type="component" value="Unassembled WGS sequence"/>
</dbReference>
<evidence type="ECO:0000256" key="1">
    <source>
        <dbReference type="ARBA" id="ARBA00001966"/>
    </source>
</evidence>
<proteinExistence type="predicted"/>
<dbReference type="SMART" id="SM00729">
    <property type="entry name" value="Elp3"/>
    <property type="match status" value="1"/>
</dbReference>
<dbReference type="SUPFAM" id="SSF102114">
    <property type="entry name" value="Radical SAM enzymes"/>
    <property type="match status" value="1"/>
</dbReference>
<keyword evidence="7" id="KW-0411">Iron-sulfur</keyword>
<reference evidence="10" key="1">
    <citation type="submission" date="2019-03" db="EMBL/GenBank/DDBJ databases">
        <title>Lake Tanganyika Metagenome-Assembled Genomes (MAGs).</title>
        <authorList>
            <person name="Tran P."/>
        </authorList>
    </citation>
    <scope>NUCLEOTIDE SEQUENCE</scope>
    <source>
        <strain evidence="10">K_DeepCast_150m_m2_040</strain>
    </source>
</reference>
<keyword evidence="3" id="KW-0808">Transferase</keyword>
<dbReference type="InterPro" id="IPR051198">
    <property type="entry name" value="BchE-like"/>
</dbReference>
<evidence type="ECO:0000259" key="8">
    <source>
        <dbReference type="PROSITE" id="PS51332"/>
    </source>
</evidence>
<evidence type="ECO:0000259" key="9">
    <source>
        <dbReference type="PROSITE" id="PS51918"/>
    </source>
</evidence>
<evidence type="ECO:0000256" key="7">
    <source>
        <dbReference type="ARBA" id="ARBA00023014"/>
    </source>
</evidence>
<dbReference type="InterPro" id="IPR006158">
    <property type="entry name" value="Cobalamin-bd"/>
</dbReference>
<dbReference type="PROSITE" id="PS51332">
    <property type="entry name" value="B12_BINDING"/>
    <property type="match status" value="1"/>
</dbReference>
<dbReference type="GO" id="GO:0003824">
    <property type="term" value="F:catalytic activity"/>
    <property type="evidence" value="ECO:0007669"/>
    <property type="project" value="InterPro"/>
</dbReference>
<gene>
    <name evidence="10" type="ORF">FJY68_12870</name>
</gene>
<keyword evidence="6" id="KW-0408">Iron</keyword>
<dbReference type="CDD" id="cd01335">
    <property type="entry name" value="Radical_SAM"/>
    <property type="match status" value="1"/>
</dbReference>
<evidence type="ECO:0000313" key="10">
    <source>
        <dbReference type="EMBL" id="MBM3332716.1"/>
    </source>
</evidence>
<evidence type="ECO:0000256" key="4">
    <source>
        <dbReference type="ARBA" id="ARBA00022691"/>
    </source>
</evidence>
<evidence type="ECO:0000256" key="6">
    <source>
        <dbReference type="ARBA" id="ARBA00023004"/>
    </source>
</evidence>
<dbReference type="InterPro" id="IPR036724">
    <property type="entry name" value="Cobalamin-bd_sf"/>
</dbReference>
<dbReference type="Pfam" id="PF02310">
    <property type="entry name" value="B12-binding"/>
    <property type="match status" value="1"/>
</dbReference>
<dbReference type="EMBL" id="VGIR01000122">
    <property type="protein sequence ID" value="MBM3332716.1"/>
    <property type="molecule type" value="Genomic_DNA"/>
</dbReference>
<accession>A0A937XIM8</accession>
<dbReference type="PANTHER" id="PTHR43409">
    <property type="entry name" value="ANAEROBIC MAGNESIUM-PROTOPORPHYRIN IX MONOMETHYL ESTER CYCLASE-RELATED"/>
    <property type="match status" value="1"/>
</dbReference>
<feature type="domain" description="Radical SAM core" evidence="9">
    <location>
        <begin position="210"/>
        <end position="376"/>
    </location>
</feature>
<dbReference type="InterPro" id="IPR006638">
    <property type="entry name" value="Elp3/MiaA/NifB-like_rSAM"/>
</dbReference>
<dbReference type="AlphaFoldDB" id="A0A937XIM8"/>
<keyword evidence="5" id="KW-0479">Metal-binding</keyword>
<dbReference type="InterPro" id="IPR007197">
    <property type="entry name" value="rSAM"/>
</dbReference>
<dbReference type="GO" id="GO:0005829">
    <property type="term" value="C:cytosol"/>
    <property type="evidence" value="ECO:0007669"/>
    <property type="project" value="TreeGrafter"/>
</dbReference>
<dbReference type="PANTHER" id="PTHR43409:SF7">
    <property type="entry name" value="BLL1977 PROTEIN"/>
    <property type="match status" value="1"/>
</dbReference>
<dbReference type="Gene3D" id="3.40.50.280">
    <property type="entry name" value="Cobalamin-binding domain"/>
    <property type="match status" value="1"/>
</dbReference>
<comment type="caution">
    <text evidence="10">The sequence shown here is derived from an EMBL/GenBank/DDBJ whole genome shotgun (WGS) entry which is preliminary data.</text>
</comment>
<evidence type="ECO:0000256" key="5">
    <source>
        <dbReference type="ARBA" id="ARBA00022723"/>
    </source>
</evidence>
<dbReference type="SFLD" id="SFLDG01082">
    <property type="entry name" value="B12-binding_domain_containing"/>
    <property type="match status" value="1"/>
</dbReference>
<dbReference type="GO" id="GO:0051539">
    <property type="term" value="F:4 iron, 4 sulfur cluster binding"/>
    <property type="evidence" value="ECO:0007669"/>
    <property type="project" value="UniProtKB-KW"/>
</dbReference>
<dbReference type="GO" id="GO:0031419">
    <property type="term" value="F:cobalamin binding"/>
    <property type="evidence" value="ECO:0007669"/>
    <property type="project" value="InterPro"/>
</dbReference>
<keyword evidence="2" id="KW-0489">Methyltransferase</keyword>